<keyword evidence="3" id="KW-1185">Reference proteome</keyword>
<evidence type="ECO:0000313" key="2">
    <source>
        <dbReference type="EMBL" id="OWZ15104.1"/>
    </source>
</evidence>
<dbReference type="Proteomes" id="UP000198211">
    <property type="component" value="Unassembled WGS sequence"/>
</dbReference>
<reference evidence="3" key="1">
    <citation type="submission" date="2017-03" db="EMBL/GenBank/DDBJ databases">
        <title>Phytopthora megakarya and P. palmivora, two closely related causual agents of cacao black pod achieved similar genome size and gene model numbers by different mechanisms.</title>
        <authorList>
            <person name="Ali S."/>
            <person name="Shao J."/>
            <person name="Larry D.J."/>
            <person name="Kronmiller B."/>
            <person name="Shen D."/>
            <person name="Strem M.D."/>
            <person name="Melnick R.L."/>
            <person name="Guiltinan M.J."/>
            <person name="Tyler B.M."/>
            <person name="Meinhardt L.W."/>
            <person name="Bailey B.A."/>
        </authorList>
    </citation>
    <scope>NUCLEOTIDE SEQUENCE [LARGE SCALE GENOMIC DNA]</scope>
    <source>
        <strain evidence="3">zdho120</strain>
    </source>
</reference>
<dbReference type="EMBL" id="NBNE01001191">
    <property type="protein sequence ID" value="OWZ15104.1"/>
    <property type="molecule type" value="Genomic_DNA"/>
</dbReference>
<comment type="caution">
    <text evidence="2">The sequence shown here is derived from an EMBL/GenBank/DDBJ whole genome shotgun (WGS) entry which is preliminary data.</text>
</comment>
<feature type="region of interest" description="Disordered" evidence="1">
    <location>
        <begin position="174"/>
        <end position="236"/>
    </location>
</feature>
<dbReference type="AlphaFoldDB" id="A0A225WCH8"/>
<dbReference type="OrthoDB" id="111356at2759"/>
<organism evidence="2 3">
    <name type="scientific">Phytophthora megakarya</name>
    <dbReference type="NCBI Taxonomy" id="4795"/>
    <lineage>
        <taxon>Eukaryota</taxon>
        <taxon>Sar</taxon>
        <taxon>Stramenopiles</taxon>
        <taxon>Oomycota</taxon>
        <taxon>Peronosporomycetes</taxon>
        <taxon>Peronosporales</taxon>
        <taxon>Peronosporaceae</taxon>
        <taxon>Phytophthora</taxon>
    </lineage>
</organism>
<protein>
    <submittedName>
        <fullName evidence="2">Uncharacterized protein</fullName>
    </submittedName>
</protein>
<evidence type="ECO:0000313" key="3">
    <source>
        <dbReference type="Proteomes" id="UP000198211"/>
    </source>
</evidence>
<accession>A0A225WCH8</accession>
<proteinExistence type="predicted"/>
<gene>
    <name evidence="2" type="ORF">PHMEG_00011310</name>
</gene>
<name>A0A225WCH8_9STRA</name>
<sequence length="315" mass="35705">MPSESVITARYGCTVPPNVIPLYVDNRIVDDAEAASKHFEPMMNQRRDYYISLFYELRYWSSKKTSGRSRASCQSWNQFVENFNKDSTAYRERIASARGRFMRYSVTSVVQRVHEGSVNANIPCAVPVGINCPHCPPGAPRISERDLTGYTTNRVPANVKELRAKLACTRQHPLRGGLRTPSPFPERPSSGRFGETTYLEGDPIVSNEYENEPDLGLSSDWYGQQSDSPRGGSCRGQRYASVGGAGRSSYGRPWVDHGLQALHARVEALERVQTFQIAELKQQLNRRRLTWPKPLRPPQTSVLRSWNKFAFFGRR</sequence>
<evidence type="ECO:0000256" key="1">
    <source>
        <dbReference type="SAM" id="MobiDB-lite"/>
    </source>
</evidence>